<dbReference type="EMBL" id="JAAAHW010007995">
    <property type="protein sequence ID" value="KAF9945472.1"/>
    <property type="molecule type" value="Genomic_DNA"/>
</dbReference>
<keyword evidence="2" id="KW-1185">Reference proteome</keyword>
<dbReference type="AlphaFoldDB" id="A0A9P6ITM4"/>
<name>A0A9P6ITM4_9FUNG</name>
<comment type="caution">
    <text evidence="1">The sequence shown here is derived from an EMBL/GenBank/DDBJ whole genome shotgun (WGS) entry which is preliminary data.</text>
</comment>
<dbReference type="Proteomes" id="UP000749646">
    <property type="component" value="Unassembled WGS sequence"/>
</dbReference>
<feature type="non-terminal residue" evidence="1">
    <location>
        <position position="1"/>
    </location>
</feature>
<evidence type="ECO:0000313" key="2">
    <source>
        <dbReference type="Proteomes" id="UP000749646"/>
    </source>
</evidence>
<organism evidence="1 2">
    <name type="scientific">Modicella reniformis</name>
    <dbReference type="NCBI Taxonomy" id="1440133"/>
    <lineage>
        <taxon>Eukaryota</taxon>
        <taxon>Fungi</taxon>
        <taxon>Fungi incertae sedis</taxon>
        <taxon>Mucoromycota</taxon>
        <taxon>Mortierellomycotina</taxon>
        <taxon>Mortierellomycetes</taxon>
        <taxon>Mortierellales</taxon>
        <taxon>Mortierellaceae</taxon>
        <taxon>Modicella</taxon>
    </lineage>
</organism>
<reference evidence="1" key="1">
    <citation type="journal article" date="2020" name="Fungal Divers.">
        <title>Resolving the Mortierellaceae phylogeny through synthesis of multi-gene phylogenetics and phylogenomics.</title>
        <authorList>
            <person name="Vandepol N."/>
            <person name="Liber J."/>
            <person name="Desiro A."/>
            <person name="Na H."/>
            <person name="Kennedy M."/>
            <person name="Barry K."/>
            <person name="Grigoriev I.V."/>
            <person name="Miller A.N."/>
            <person name="O'Donnell K."/>
            <person name="Stajich J.E."/>
            <person name="Bonito G."/>
        </authorList>
    </citation>
    <scope>NUCLEOTIDE SEQUENCE</scope>
    <source>
        <strain evidence="1">MES-2147</strain>
    </source>
</reference>
<sequence length="63" mass="7379">VPECPAGVARTMTEPIRQLATSVTNLWEDSLYPKLLDHLLRILLRLHLAPNREQRTMARRRFL</sequence>
<proteinExistence type="predicted"/>
<evidence type="ECO:0000313" key="1">
    <source>
        <dbReference type="EMBL" id="KAF9945472.1"/>
    </source>
</evidence>
<protein>
    <submittedName>
        <fullName evidence="1">Uncharacterized protein</fullName>
    </submittedName>
</protein>
<gene>
    <name evidence="1" type="ORF">BGZ65_010705</name>
</gene>
<accession>A0A9P6ITM4</accession>